<dbReference type="InterPro" id="IPR009836">
    <property type="entry name" value="GRDP-like"/>
</dbReference>
<comment type="caution">
    <text evidence="3">The sequence shown here is derived from an EMBL/GenBank/DDBJ whole genome shotgun (WGS) entry which is preliminary data.</text>
</comment>
<dbReference type="Pfam" id="PF07173">
    <property type="entry name" value="GRDP-like"/>
    <property type="match status" value="1"/>
</dbReference>
<dbReference type="InterPro" id="IPR057458">
    <property type="entry name" value="GRDP_C2"/>
</dbReference>
<gene>
    <name evidence="3" type="ORF">SAY87_029320</name>
</gene>
<organism evidence="3 4">
    <name type="scientific">Trapa incisa</name>
    <dbReference type="NCBI Taxonomy" id="236973"/>
    <lineage>
        <taxon>Eukaryota</taxon>
        <taxon>Viridiplantae</taxon>
        <taxon>Streptophyta</taxon>
        <taxon>Embryophyta</taxon>
        <taxon>Tracheophyta</taxon>
        <taxon>Spermatophyta</taxon>
        <taxon>Magnoliopsida</taxon>
        <taxon>eudicotyledons</taxon>
        <taxon>Gunneridae</taxon>
        <taxon>Pentapetalae</taxon>
        <taxon>rosids</taxon>
        <taxon>malvids</taxon>
        <taxon>Myrtales</taxon>
        <taxon>Lythraceae</taxon>
        <taxon>Trapa</taxon>
    </lineage>
</organism>
<reference evidence="3 4" key="1">
    <citation type="journal article" date="2023" name="Hortic Res">
        <title>Pangenome of water caltrop reveals structural variations and asymmetric subgenome divergence after allopolyploidization.</title>
        <authorList>
            <person name="Zhang X."/>
            <person name="Chen Y."/>
            <person name="Wang L."/>
            <person name="Yuan Y."/>
            <person name="Fang M."/>
            <person name="Shi L."/>
            <person name="Lu R."/>
            <person name="Comes H.P."/>
            <person name="Ma Y."/>
            <person name="Chen Y."/>
            <person name="Huang G."/>
            <person name="Zhou Y."/>
            <person name="Zheng Z."/>
            <person name="Qiu Y."/>
        </authorList>
    </citation>
    <scope>NUCLEOTIDE SEQUENCE [LARGE SCALE GENOMIC DNA]</scope>
    <source>
        <tissue evidence="3">Roots</tissue>
    </source>
</reference>
<sequence length="859" mass="92722">MPTGGMDHGMEWAEAQKIEITVDLISAAKQQLLFLAEVDRNRHLYEGPALQRAIYRYNSFWLPLLAKYAESPLMEGPLVVPLDCEWVWHCHRLNPVQYKSDCEKLYGRILDNVNVVSSIQGICASKTKEIWSEMYEEPYELDLTTVTEDITEKVSRLENCTTYDLVSAVKRQSPFFYQVSRPHINHGLFLQEAASRYQGFLHLIRRNKERSIKQFCVPTYDIDLMWHTHQLHPLSYCNNLMKILGKVLEHDDMDSDRTKGKKLDTGFSGTTAQWEQTFGTRYWKAGAMYRGTAPSPVTEAPFSSHTNHKIMHSLEFDKLINVPDIMLTEVLLEIVGVRNLPEDHKGKLYVSLSKSQPDTLFDVKRKATISSESGEKMVVSFHCEPKGKLLFELVSNFPSSLLLKGTKVLGSTSLSLQDYFDPVSKLSDQKWLDLAPHSGHEKSKPISLLIAISFTVPTSAPYMLDMVRTRPSPISSCLFPFPERLRHAKSCSRIINALGLEVITLQMRSLKKDKVRENSSPTKEVIAIMKSGKEYKLAGFSGDRWSLLDSQWSLQIQKNSSEDDYLCEITGIGTVKFFWSRKLEYQPRHFHGKQTDKNFVTAVEFSTEYPYGEAVALIDLKSGSIKVKKEALLSALVTSAFIISDVLKNEGYHALAVGQESLKINGGGAEETNDSVIKTKPSQVTSSVDSVAGLSLNTNTGEETRVVPITEGLPSAAGCGGGCGSGCGGGCGNMVKSGGCGSGCGGGCGSGCGGGCGNMVKSGGCGSSCGGGCGSGCGGIAKNSGAGGCGGCGGGCGGCGGNWAGNSAKSGGCGGCGAGGCGAILAEPSTDEITNCKVSSCNNENPNAAVTLAGEIVAA</sequence>
<evidence type="ECO:0000313" key="3">
    <source>
        <dbReference type="EMBL" id="KAK4761436.1"/>
    </source>
</evidence>
<dbReference type="EMBL" id="JAXIOK010000009">
    <property type="protein sequence ID" value="KAK4761436.1"/>
    <property type="molecule type" value="Genomic_DNA"/>
</dbReference>
<dbReference type="Pfam" id="PF25335">
    <property type="entry name" value="GRDP_C"/>
    <property type="match status" value="1"/>
</dbReference>
<dbReference type="InterPro" id="IPR057518">
    <property type="entry name" value="GRDP_C"/>
</dbReference>
<accession>A0AAN7KC92</accession>
<proteinExistence type="predicted"/>
<dbReference type="PANTHER" id="PTHR34365">
    <property type="entry name" value="ENOLASE (DUF1399)"/>
    <property type="match status" value="1"/>
</dbReference>
<evidence type="ECO:0000313" key="4">
    <source>
        <dbReference type="Proteomes" id="UP001345219"/>
    </source>
</evidence>
<evidence type="ECO:0008006" key="5">
    <source>
        <dbReference type="Google" id="ProtNLM"/>
    </source>
</evidence>
<protein>
    <recommendedName>
        <fullName evidence="5">Glycine-rich domain-containing protein 1</fullName>
    </recommendedName>
</protein>
<feature type="domain" description="GRPD C-terminal" evidence="2">
    <location>
        <begin position="496"/>
        <end position="627"/>
    </location>
</feature>
<evidence type="ECO:0000259" key="2">
    <source>
        <dbReference type="Pfam" id="PF25335"/>
    </source>
</evidence>
<dbReference type="Pfam" id="PF25334">
    <property type="entry name" value="C2_GRDP"/>
    <property type="match status" value="1"/>
</dbReference>
<feature type="domain" description="GRDP C2" evidence="1">
    <location>
        <begin position="325"/>
        <end position="456"/>
    </location>
</feature>
<name>A0AAN7KC92_9MYRT</name>
<dbReference type="Proteomes" id="UP001345219">
    <property type="component" value="Chromosome 23"/>
</dbReference>
<dbReference type="AlphaFoldDB" id="A0AAN7KC92"/>
<evidence type="ECO:0000259" key="1">
    <source>
        <dbReference type="Pfam" id="PF25334"/>
    </source>
</evidence>
<dbReference type="PANTHER" id="PTHR34365:SF7">
    <property type="entry name" value="GLYCINE-RICH DOMAIN-CONTAINING PROTEIN 1"/>
    <property type="match status" value="1"/>
</dbReference>
<keyword evidence="4" id="KW-1185">Reference proteome</keyword>